<sequence>MRWRRTSKSTARQADEARAGDGSMRTEVMDRSLPGNEDHERKPVVEAHGERGGDSAPQAPADAIPCPRESCDGTLDEDRFCVVCGLEAPSDAIKQASRAGTPAKDAAAKDGAAERGSDRAAQHTDDEPSERTGSRRGSLRTVSHRTVSQRTGSGATAPSGGWAASSHSATTTTRGSGPSRASGRGMLGAGLVEMPHVPYRDPTEVVLKNPMVPEHRRFCSRCGAKVGRSTAGRPGRTEGFCSQCGQRFSFTPKLFPGQLVHGQYEVLGCLAHGGLGWIYLARDRAVADRWVVLKGLLDTGDSDAMAAALAERHFLAKVEHPNIVKIHNFVQHRDQHGDNVGYIVMEYVGGQSLKDMIKERRAKYGPNECLPLEQAIAYTIETLRPLGYLHSIGLLFCDFKPDNVIQTQEQLKLIDLGAVRHADDDSSAVFGTIGYQAPEVETAGPSVASDLYAVGRSLAVMSFPFDFQKRYRDHLPAQQDVPLLAEFDSFDRLLRRATALEPERRFTSAAEMAEQLTGVLREVLSAKDGQPRPGPSTEFTPERRSFGVISQLDSFDAQRLRRVVDPRQVANALPVTRVDSDDPAAAFLASIGTSDPAELIEILGAEKPTEEIRFRMIRAYIELGEIDEALRAVDELLAGSGEHTSRTQWRAEWHRGLALLAAGRATEASTAFDTVLDTVPGELAPKLALAACAEAEGDWDWADYYYRTVWRTDRTYVSAAFGLARALLANGASEEATDVLNSVPETSSHYIAARLLAIQTTTSATDPASLTPEDLERAGRQLSALELDPGRRARMSAKLLEAALAWTTSNGTGGDASDRKVLGRRLTEHELRSGLEDAYRALARQASDEEERVALVDRANRVRPRTWL</sequence>
<keyword evidence="3" id="KW-0808">Transferase</keyword>
<feature type="domain" description="Protein kinase" evidence="10">
    <location>
        <begin position="264"/>
        <end position="517"/>
    </location>
</feature>
<dbReference type="Gene3D" id="1.10.510.10">
    <property type="entry name" value="Transferase(Phosphotransferase) domain 1"/>
    <property type="match status" value="1"/>
</dbReference>
<keyword evidence="2" id="KW-0723">Serine/threonine-protein kinase</keyword>
<name>A0ABD6FGL7_9PSEU</name>
<dbReference type="EMBL" id="QGUI02000080">
    <property type="protein sequence ID" value="MFO7192212.1"/>
    <property type="molecule type" value="Genomic_DNA"/>
</dbReference>
<evidence type="ECO:0000256" key="7">
    <source>
        <dbReference type="ARBA" id="ARBA00047899"/>
    </source>
</evidence>
<comment type="caution">
    <text evidence="11">The sequence shown here is derived from an EMBL/GenBank/DDBJ whole genome shotgun (WGS) entry which is preliminary data.</text>
</comment>
<dbReference type="CDD" id="cd14014">
    <property type="entry name" value="STKc_PknB_like"/>
    <property type="match status" value="1"/>
</dbReference>
<dbReference type="SUPFAM" id="SSF48452">
    <property type="entry name" value="TPR-like"/>
    <property type="match status" value="1"/>
</dbReference>
<dbReference type="FunFam" id="1.10.510.10:FF:000306">
    <property type="entry name" value="Serine/threonine protein kinase"/>
    <property type="match status" value="1"/>
</dbReference>
<keyword evidence="5" id="KW-0418">Kinase</keyword>
<evidence type="ECO:0000256" key="2">
    <source>
        <dbReference type="ARBA" id="ARBA00022527"/>
    </source>
</evidence>
<accession>A0ABD6FGL7</accession>
<keyword evidence="4" id="KW-0547">Nucleotide-binding</keyword>
<evidence type="ECO:0000256" key="6">
    <source>
        <dbReference type="ARBA" id="ARBA00022840"/>
    </source>
</evidence>
<dbReference type="PROSITE" id="PS50011">
    <property type="entry name" value="PROTEIN_KINASE_DOM"/>
    <property type="match status" value="1"/>
</dbReference>
<dbReference type="Pfam" id="PF16919">
    <property type="entry name" value="PknG_rubred"/>
    <property type="match status" value="1"/>
</dbReference>
<gene>
    <name evidence="11" type="ORF">DIU77_008215</name>
</gene>
<reference evidence="11 12" key="1">
    <citation type="journal article" date="2021" name="BMC Genomics">
        <title>Genome-resolved metagenome and metatranscriptome analyses of thermophilic composting reveal key bacterial players and their metabolic interactions.</title>
        <authorList>
            <person name="Braga L.P.P."/>
            <person name="Pereira R.V."/>
            <person name="Martins L.F."/>
            <person name="Moura L.M.S."/>
            <person name="Sanchez F.B."/>
            <person name="Patane J.S.L."/>
            <person name="da Silva A.M."/>
            <person name="Setubal J.C."/>
        </authorList>
    </citation>
    <scope>NUCLEOTIDE SEQUENCE [LARGE SCALE GENOMIC DNA]</scope>
    <source>
        <strain evidence="11">ZC4RG45</strain>
    </source>
</reference>
<feature type="region of interest" description="Disordered" evidence="9">
    <location>
        <begin position="1"/>
        <end position="67"/>
    </location>
</feature>
<evidence type="ECO:0000256" key="4">
    <source>
        <dbReference type="ARBA" id="ARBA00022741"/>
    </source>
</evidence>
<dbReference type="Pfam" id="PF00069">
    <property type="entry name" value="Pkinase"/>
    <property type="match status" value="1"/>
</dbReference>
<dbReference type="Proteomes" id="UP000249324">
    <property type="component" value="Unassembled WGS sequence"/>
</dbReference>
<dbReference type="InterPro" id="IPR011990">
    <property type="entry name" value="TPR-like_helical_dom_sf"/>
</dbReference>
<feature type="compositionally biased region" description="Basic and acidic residues" evidence="9">
    <location>
        <begin position="106"/>
        <end position="133"/>
    </location>
</feature>
<dbReference type="Gene3D" id="1.25.40.10">
    <property type="entry name" value="Tetratricopeptide repeat domain"/>
    <property type="match status" value="1"/>
</dbReference>
<organism evidence="11 12">
    <name type="scientific">Thermocrispum agreste</name>
    <dbReference type="NCBI Taxonomy" id="37925"/>
    <lineage>
        <taxon>Bacteria</taxon>
        <taxon>Bacillati</taxon>
        <taxon>Actinomycetota</taxon>
        <taxon>Actinomycetes</taxon>
        <taxon>Pseudonocardiales</taxon>
        <taxon>Pseudonocardiaceae</taxon>
        <taxon>Thermocrispum</taxon>
    </lineage>
</organism>
<dbReference type="FunFam" id="3.30.200.20:FF:000205">
    <property type="entry name" value="Serine/threonine protein kinase"/>
    <property type="match status" value="1"/>
</dbReference>
<feature type="compositionally biased region" description="Basic and acidic residues" evidence="9">
    <location>
        <begin position="36"/>
        <end position="53"/>
    </location>
</feature>
<dbReference type="SMART" id="SM00220">
    <property type="entry name" value="S_TKc"/>
    <property type="match status" value="1"/>
</dbReference>
<dbReference type="AlphaFoldDB" id="A0ABD6FGL7"/>
<dbReference type="GO" id="GO:0004674">
    <property type="term" value="F:protein serine/threonine kinase activity"/>
    <property type="evidence" value="ECO:0007669"/>
    <property type="project" value="UniProtKB-KW"/>
</dbReference>
<dbReference type="PANTHER" id="PTHR24363">
    <property type="entry name" value="SERINE/THREONINE PROTEIN KINASE"/>
    <property type="match status" value="1"/>
</dbReference>
<dbReference type="InterPro" id="IPR011009">
    <property type="entry name" value="Kinase-like_dom_sf"/>
</dbReference>
<keyword evidence="6" id="KW-0067">ATP-binding</keyword>
<evidence type="ECO:0000313" key="12">
    <source>
        <dbReference type="Proteomes" id="UP000249324"/>
    </source>
</evidence>
<evidence type="ECO:0000256" key="8">
    <source>
        <dbReference type="ARBA" id="ARBA00048679"/>
    </source>
</evidence>
<evidence type="ECO:0000256" key="1">
    <source>
        <dbReference type="ARBA" id="ARBA00012513"/>
    </source>
</evidence>
<dbReference type="EC" id="2.7.11.1" evidence="1"/>
<dbReference type="InterPro" id="IPR000719">
    <property type="entry name" value="Prot_kinase_dom"/>
</dbReference>
<evidence type="ECO:0000256" key="3">
    <source>
        <dbReference type="ARBA" id="ARBA00022679"/>
    </source>
</evidence>
<evidence type="ECO:0000313" key="11">
    <source>
        <dbReference type="EMBL" id="MFO7192212.1"/>
    </source>
</evidence>
<evidence type="ECO:0000256" key="9">
    <source>
        <dbReference type="SAM" id="MobiDB-lite"/>
    </source>
</evidence>
<dbReference type="GO" id="GO:0005524">
    <property type="term" value="F:ATP binding"/>
    <property type="evidence" value="ECO:0007669"/>
    <property type="project" value="UniProtKB-KW"/>
</dbReference>
<protein>
    <recommendedName>
        <fullName evidence="1">non-specific serine/threonine protein kinase</fullName>
        <ecNumber evidence="1">2.7.11.1</ecNumber>
    </recommendedName>
</protein>
<proteinExistence type="predicted"/>
<evidence type="ECO:0000256" key="5">
    <source>
        <dbReference type="ARBA" id="ARBA00022777"/>
    </source>
</evidence>
<feature type="region of interest" description="Disordered" evidence="9">
    <location>
        <begin position="94"/>
        <end position="186"/>
    </location>
</feature>
<dbReference type="Gene3D" id="3.30.200.20">
    <property type="entry name" value="Phosphorylase Kinase, domain 1"/>
    <property type="match status" value="1"/>
</dbReference>
<evidence type="ECO:0000259" key="10">
    <source>
        <dbReference type="PROSITE" id="PS50011"/>
    </source>
</evidence>
<comment type="catalytic activity">
    <reaction evidence="7">
        <text>L-threonyl-[protein] + ATP = O-phospho-L-threonyl-[protein] + ADP + H(+)</text>
        <dbReference type="Rhea" id="RHEA:46608"/>
        <dbReference type="Rhea" id="RHEA-COMP:11060"/>
        <dbReference type="Rhea" id="RHEA-COMP:11605"/>
        <dbReference type="ChEBI" id="CHEBI:15378"/>
        <dbReference type="ChEBI" id="CHEBI:30013"/>
        <dbReference type="ChEBI" id="CHEBI:30616"/>
        <dbReference type="ChEBI" id="CHEBI:61977"/>
        <dbReference type="ChEBI" id="CHEBI:456216"/>
        <dbReference type="EC" id="2.7.11.1"/>
    </reaction>
</comment>
<dbReference type="PANTHER" id="PTHR24363:SF0">
    <property type="entry name" value="SERINE_THREONINE KINASE LIKE DOMAIN CONTAINING 1"/>
    <property type="match status" value="1"/>
</dbReference>
<dbReference type="InterPro" id="IPR031636">
    <property type="entry name" value="PknG_TPR"/>
</dbReference>
<feature type="compositionally biased region" description="Low complexity" evidence="9">
    <location>
        <begin position="157"/>
        <end position="184"/>
    </location>
</feature>
<comment type="catalytic activity">
    <reaction evidence="8">
        <text>L-seryl-[protein] + ATP = O-phospho-L-seryl-[protein] + ADP + H(+)</text>
        <dbReference type="Rhea" id="RHEA:17989"/>
        <dbReference type="Rhea" id="RHEA-COMP:9863"/>
        <dbReference type="Rhea" id="RHEA-COMP:11604"/>
        <dbReference type="ChEBI" id="CHEBI:15378"/>
        <dbReference type="ChEBI" id="CHEBI:29999"/>
        <dbReference type="ChEBI" id="CHEBI:30616"/>
        <dbReference type="ChEBI" id="CHEBI:83421"/>
        <dbReference type="ChEBI" id="CHEBI:456216"/>
        <dbReference type="EC" id="2.7.11.1"/>
    </reaction>
</comment>
<feature type="compositionally biased region" description="Polar residues" evidence="9">
    <location>
        <begin position="140"/>
        <end position="156"/>
    </location>
</feature>
<dbReference type="InterPro" id="IPR031634">
    <property type="entry name" value="PknG_rubred"/>
</dbReference>
<dbReference type="Pfam" id="PF16918">
    <property type="entry name" value="PknG_TPR"/>
    <property type="match status" value="1"/>
</dbReference>
<dbReference type="SUPFAM" id="SSF56112">
    <property type="entry name" value="Protein kinase-like (PK-like)"/>
    <property type="match status" value="1"/>
</dbReference>